<keyword evidence="1" id="KW-0813">Transport</keyword>
<dbReference type="Pfam" id="PF06808">
    <property type="entry name" value="DctM"/>
    <property type="match status" value="1"/>
</dbReference>
<gene>
    <name evidence="5" type="ORF">LNKW23_33400</name>
</gene>
<dbReference type="PANTHER" id="PTHR43849:SF2">
    <property type="entry name" value="BLL3936 PROTEIN"/>
    <property type="match status" value="1"/>
</dbReference>
<evidence type="ECO:0000256" key="3">
    <source>
        <dbReference type="SAM" id="Phobius"/>
    </source>
</evidence>
<evidence type="ECO:0000313" key="5">
    <source>
        <dbReference type="EMBL" id="GMG84126.1"/>
    </source>
</evidence>
<evidence type="ECO:0000256" key="1">
    <source>
        <dbReference type="RuleBase" id="RU369079"/>
    </source>
</evidence>
<feature type="transmembrane region" description="Helical" evidence="3">
    <location>
        <begin position="228"/>
        <end position="250"/>
    </location>
</feature>
<feature type="domain" description="TRAP C4-dicarboxylate transport system permease DctM subunit" evidence="4">
    <location>
        <begin position="169"/>
        <end position="599"/>
    </location>
</feature>
<keyword evidence="6" id="KW-1185">Reference proteome</keyword>
<evidence type="ECO:0000256" key="2">
    <source>
        <dbReference type="SAM" id="MobiDB-lite"/>
    </source>
</evidence>
<feature type="transmembrane region" description="Helical" evidence="3">
    <location>
        <begin position="575"/>
        <end position="597"/>
    </location>
</feature>
<keyword evidence="1" id="KW-0997">Cell inner membrane</keyword>
<dbReference type="InterPro" id="IPR011853">
    <property type="entry name" value="TRAP_DctM-Dct_fused"/>
</dbReference>
<feature type="compositionally biased region" description="Low complexity" evidence="2">
    <location>
        <begin position="18"/>
        <end position="37"/>
    </location>
</feature>
<feature type="transmembrane region" description="Helical" evidence="3">
    <location>
        <begin position="182"/>
        <end position="199"/>
    </location>
</feature>
<feature type="transmembrane region" description="Helical" evidence="3">
    <location>
        <begin position="546"/>
        <end position="568"/>
    </location>
</feature>
<feature type="transmembrane region" description="Helical" evidence="3">
    <location>
        <begin position="70"/>
        <end position="88"/>
    </location>
</feature>
<feature type="transmembrane region" description="Helical" evidence="3">
    <location>
        <begin position="644"/>
        <end position="672"/>
    </location>
</feature>
<feature type="transmembrane region" description="Helical" evidence="3">
    <location>
        <begin position="392"/>
        <end position="414"/>
    </location>
</feature>
<feature type="region of interest" description="Disordered" evidence="2">
    <location>
        <begin position="1"/>
        <end position="40"/>
    </location>
</feature>
<accession>A0ABQ6LRT7</accession>
<sequence length="684" mass="70138">MQRGADSDPGTRDRSAPQDDVAGADAPAADGTTPDGTIPEVGPVAAGGFSLGRLLFSTGARRQLGGRLGLAVKTYAAGVAVWTLYSATLARIDLLALTVVFLCLMLVPSFLVIGATERADPKRATILDFALAAGSLACTVYFILTVDDIATRISLLTPLSEVQFFFAALVTLLTIEITRRSVGLLLCLIVLVFIAYNLFGDTIEGPMGHGVITLNHFLDINVYTTDGLFGVPVEVCATYAFLFVMFGTFLERARGGDFFFDIAAAISGRSPGGPAKVAVVSSALFGTMSGSPTADVATTGSITIPMMRRLGYRPAFAGGVEVAASTGGSLLPPVMGSAAFIMAEITGIDYLDIAAAAIVPALLFYAGIFVQVHCRALRDGLQPLPSDRLSSLAGTLAWGWPFVIPIAVLVGVLVEGYSPTMAAACATLALIVSSQIRRDTRLTPAAIFDALANTTYRMIGVTGACAAAGLVIGGITMTGLAAKFSYIAFSFAGDSMMLALLLSAGVTIILGLGMPTPSAYVLSAVLIGPTLVNDFGIPALNAHLFLMYFAVLSAMTPPVAVAAYSAAAIAQANPLLIAVTAVKLSVVAFVVPIAFTLSPDVLAPGWSPGAWVGVVSMLLGTAAVAVAAEGWIRGVMPGWMRLVLAAAGLLLLAPGFLLPGIGLAAAGAVVALRRSAAVAAPPAA</sequence>
<feature type="transmembrane region" description="Helical" evidence="3">
    <location>
        <begin position="353"/>
        <end position="372"/>
    </location>
</feature>
<keyword evidence="3" id="KW-1133">Transmembrane helix</keyword>
<feature type="transmembrane region" description="Helical" evidence="3">
    <location>
        <begin position="125"/>
        <end position="144"/>
    </location>
</feature>
<feature type="compositionally biased region" description="Basic and acidic residues" evidence="2">
    <location>
        <begin position="1"/>
        <end position="17"/>
    </location>
</feature>
<feature type="transmembrane region" description="Helical" evidence="3">
    <location>
        <begin position="609"/>
        <end position="632"/>
    </location>
</feature>
<reference evidence="5 6" key="1">
    <citation type="submission" date="2023-04" db="EMBL/GenBank/DDBJ databases">
        <title>Marinoamorphus aggregata gen. nov., sp. Nov., isolate from tissue of brittle star Ophioplocus japonicus.</title>
        <authorList>
            <person name="Kawano K."/>
            <person name="Sawayama S."/>
            <person name="Nakagawa S."/>
        </authorList>
    </citation>
    <scope>NUCLEOTIDE SEQUENCE [LARGE SCALE GENOMIC DNA]</scope>
    <source>
        <strain evidence="5 6">NKW23</strain>
    </source>
</reference>
<evidence type="ECO:0000313" key="6">
    <source>
        <dbReference type="Proteomes" id="UP001239909"/>
    </source>
</evidence>
<comment type="caution">
    <text evidence="5">The sequence shown here is derived from an EMBL/GenBank/DDBJ whole genome shotgun (WGS) entry which is preliminary data.</text>
</comment>
<proteinExistence type="predicted"/>
<dbReference type="InterPro" id="IPR010656">
    <property type="entry name" value="DctM"/>
</dbReference>
<feature type="transmembrane region" description="Helical" evidence="3">
    <location>
        <begin position="519"/>
        <end position="540"/>
    </location>
</feature>
<dbReference type="PANTHER" id="PTHR43849">
    <property type="entry name" value="BLL3936 PROTEIN"/>
    <property type="match status" value="1"/>
</dbReference>
<comment type="function">
    <text evidence="1">Part of the tripartite ATP-independent periplasmic (TRAP) transport system.</text>
</comment>
<feature type="transmembrane region" description="Helical" evidence="3">
    <location>
        <begin position="156"/>
        <end position="175"/>
    </location>
</feature>
<feature type="transmembrane region" description="Helical" evidence="3">
    <location>
        <begin position="94"/>
        <end position="113"/>
    </location>
</feature>
<keyword evidence="3" id="KW-0472">Membrane</keyword>
<protein>
    <submittedName>
        <fullName evidence="5">TRAP transporter fused permease subunit</fullName>
    </submittedName>
</protein>
<evidence type="ECO:0000259" key="4">
    <source>
        <dbReference type="Pfam" id="PF06808"/>
    </source>
</evidence>
<organism evidence="5 6">
    <name type="scientific">Paralimibaculum aggregatum</name>
    <dbReference type="NCBI Taxonomy" id="3036245"/>
    <lineage>
        <taxon>Bacteria</taxon>
        <taxon>Pseudomonadati</taxon>
        <taxon>Pseudomonadota</taxon>
        <taxon>Alphaproteobacteria</taxon>
        <taxon>Rhodobacterales</taxon>
        <taxon>Paracoccaceae</taxon>
        <taxon>Paralimibaculum</taxon>
    </lineage>
</organism>
<dbReference type="Proteomes" id="UP001239909">
    <property type="component" value="Unassembled WGS sequence"/>
</dbReference>
<dbReference type="NCBIfam" id="TIGR02123">
    <property type="entry name" value="TRAP_fused"/>
    <property type="match status" value="1"/>
</dbReference>
<dbReference type="RefSeq" id="WP_285673095.1">
    <property type="nucleotide sequence ID" value="NZ_BSYI01000030.1"/>
</dbReference>
<keyword evidence="3" id="KW-0812">Transmembrane</keyword>
<feature type="transmembrane region" description="Helical" evidence="3">
    <location>
        <begin position="458"/>
        <end position="480"/>
    </location>
</feature>
<name>A0ABQ6LRT7_9RHOB</name>
<feature type="transmembrane region" description="Helical" evidence="3">
    <location>
        <begin position="486"/>
        <end position="512"/>
    </location>
</feature>
<keyword evidence="1" id="KW-1003">Cell membrane</keyword>
<comment type="subcellular location">
    <subcellularLocation>
        <location evidence="1">Cell inner membrane</location>
        <topology evidence="1">Multi-pass membrane protein</topology>
    </subcellularLocation>
</comment>
<dbReference type="EMBL" id="BSYI01000030">
    <property type="protein sequence ID" value="GMG84126.1"/>
    <property type="molecule type" value="Genomic_DNA"/>
</dbReference>